<reference evidence="12" key="1">
    <citation type="submission" date="2017-04" db="EMBL/GenBank/DDBJ databases">
        <authorList>
            <person name="Varghese N."/>
            <person name="Submissions S."/>
        </authorList>
    </citation>
    <scope>NUCLEOTIDE SEQUENCE [LARGE SCALE GENOMIC DNA]</scope>
    <source>
        <strain evidence="12">DSM 21500</strain>
    </source>
</reference>
<dbReference type="PANTHER" id="PTHR42811">
    <property type="entry name" value="SERINE ACETYLTRANSFERASE"/>
    <property type="match status" value="1"/>
</dbReference>
<evidence type="ECO:0000256" key="6">
    <source>
        <dbReference type="ARBA" id="ARBA00022679"/>
    </source>
</evidence>
<evidence type="ECO:0000256" key="9">
    <source>
        <dbReference type="ARBA" id="ARBA00049486"/>
    </source>
</evidence>
<dbReference type="InterPro" id="IPR053376">
    <property type="entry name" value="Serine_acetyltransferase"/>
</dbReference>
<keyword evidence="12" id="KW-1185">Reference proteome</keyword>
<keyword evidence="8 10" id="KW-0012">Acyltransferase</keyword>
<evidence type="ECO:0000256" key="1">
    <source>
        <dbReference type="ARBA" id="ARBA00004876"/>
    </source>
</evidence>
<evidence type="ECO:0000256" key="4">
    <source>
        <dbReference type="ARBA" id="ARBA00018522"/>
    </source>
</evidence>
<dbReference type="PIRSF" id="PIRSF000441">
    <property type="entry name" value="CysE"/>
    <property type="match status" value="1"/>
</dbReference>
<comment type="catalytic activity">
    <reaction evidence="9 10">
        <text>L-serine + acetyl-CoA = O-acetyl-L-serine + CoA</text>
        <dbReference type="Rhea" id="RHEA:24560"/>
        <dbReference type="ChEBI" id="CHEBI:33384"/>
        <dbReference type="ChEBI" id="CHEBI:57287"/>
        <dbReference type="ChEBI" id="CHEBI:57288"/>
        <dbReference type="ChEBI" id="CHEBI:58340"/>
        <dbReference type="EC" id="2.3.1.30"/>
    </reaction>
</comment>
<proteinExistence type="inferred from homology"/>
<evidence type="ECO:0000256" key="3">
    <source>
        <dbReference type="ARBA" id="ARBA00013266"/>
    </source>
</evidence>
<dbReference type="EC" id="2.3.1.30" evidence="3 10"/>
<dbReference type="InterPro" id="IPR011004">
    <property type="entry name" value="Trimer_LpxA-like_sf"/>
</dbReference>
<dbReference type="GO" id="GO:0006535">
    <property type="term" value="P:cysteine biosynthetic process from serine"/>
    <property type="evidence" value="ECO:0007669"/>
    <property type="project" value="InterPro"/>
</dbReference>
<evidence type="ECO:0000313" key="11">
    <source>
        <dbReference type="EMBL" id="SMC40333.1"/>
    </source>
</evidence>
<dbReference type="GO" id="GO:0005737">
    <property type="term" value="C:cytoplasm"/>
    <property type="evidence" value="ECO:0007669"/>
    <property type="project" value="InterPro"/>
</dbReference>
<evidence type="ECO:0000313" key="12">
    <source>
        <dbReference type="Proteomes" id="UP000243884"/>
    </source>
</evidence>
<dbReference type="GO" id="GO:0009001">
    <property type="term" value="F:serine O-acetyltransferase activity"/>
    <property type="evidence" value="ECO:0007669"/>
    <property type="project" value="UniProtKB-EC"/>
</dbReference>
<keyword evidence="5" id="KW-0028">Amino-acid biosynthesis</keyword>
<dbReference type="Proteomes" id="UP000243884">
    <property type="component" value="Unassembled WGS sequence"/>
</dbReference>
<dbReference type="Gene3D" id="2.160.10.10">
    <property type="entry name" value="Hexapeptide repeat proteins"/>
    <property type="match status" value="1"/>
</dbReference>
<dbReference type="NCBIfam" id="NF041874">
    <property type="entry name" value="EPS_EpsC"/>
    <property type="match status" value="1"/>
</dbReference>
<dbReference type="FunFam" id="2.160.10.10:FF:000007">
    <property type="entry name" value="Serine acetyltransferase"/>
    <property type="match status" value="1"/>
</dbReference>
<protein>
    <recommendedName>
        <fullName evidence="4 10">Serine acetyltransferase</fullName>
        <ecNumber evidence="3 10">2.3.1.30</ecNumber>
    </recommendedName>
</protein>
<evidence type="ECO:0000256" key="5">
    <source>
        <dbReference type="ARBA" id="ARBA00022605"/>
    </source>
</evidence>
<dbReference type="Pfam" id="PF00132">
    <property type="entry name" value="Hexapep"/>
    <property type="match status" value="1"/>
</dbReference>
<comment type="similarity">
    <text evidence="2 10">Belongs to the transferase hexapeptide repeat family.</text>
</comment>
<dbReference type="InterPro" id="IPR042122">
    <property type="entry name" value="Ser_AcTrfase_N_sf"/>
</dbReference>
<accession>A0A1W1YW38</accession>
<evidence type="ECO:0000256" key="10">
    <source>
        <dbReference type="PIRNR" id="PIRNR000441"/>
    </source>
</evidence>
<dbReference type="InterPro" id="IPR045304">
    <property type="entry name" value="LbH_SAT"/>
</dbReference>
<evidence type="ECO:0000256" key="2">
    <source>
        <dbReference type="ARBA" id="ARBA00007274"/>
    </source>
</evidence>
<dbReference type="AlphaFoldDB" id="A0A1W1YW38"/>
<dbReference type="STRING" id="371602.SAMN04487984_0960"/>
<dbReference type="InterPro" id="IPR005881">
    <property type="entry name" value="Ser_O-AcTrfase"/>
</dbReference>
<dbReference type="EMBL" id="FWXK01000004">
    <property type="protein sequence ID" value="SMC40333.1"/>
    <property type="molecule type" value="Genomic_DNA"/>
</dbReference>
<gene>
    <name evidence="11" type="ORF">SAMN04487984_0960</name>
</gene>
<sequence length="178" mass="19152">MMQRLNDLLAAYEANDPAVRSKAEVLLTNQGVHAILFHRLAHKCYNKKWFLLAQIISKFARFLTGVEIHPGAQIGKRLFIDHGMGTVIGETAVVGNDVTIFHGATLGGTGKQKGKRHPNVEDGVLVSANSSVLGNITIGEGSKIGANAVVLEDVPPHVTVVGLPAKIVRYHDETTESK</sequence>
<keyword evidence="6 10" id="KW-0808">Transferase</keyword>
<dbReference type="NCBIfam" id="TIGR01172">
    <property type="entry name" value="cysE"/>
    <property type="match status" value="1"/>
</dbReference>
<organism evidence="11 12">
    <name type="scientific">Aerococcus suis</name>
    <dbReference type="NCBI Taxonomy" id="371602"/>
    <lineage>
        <taxon>Bacteria</taxon>
        <taxon>Bacillati</taxon>
        <taxon>Bacillota</taxon>
        <taxon>Bacilli</taxon>
        <taxon>Lactobacillales</taxon>
        <taxon>Aerococcaceae</taxon>
        <taxon>Aerococcus</taxon>
    </lineage>
</organism>
<dbReference type="SUPFAM" id="SSF51161">
    <property type="entry name" value="Trimeric LpxA-like enzymes"/>
    <property type="match status" value="1"/>
</dbReference>
<comment type="pathway">
    <text evidence="1">Amino-acid biosynthesis; L-cysteine biosynthesis; L-cysteine from L-serine: step 1/2.</text>
</comment>
<dbReference type="InterPro" id="IPR001451">
    <property type="entry name" value="Hexapep"/>
</dbReference>
<dbReference type="UniPathway" id="UPA00136">
    <property type="reaction ID" value="UER00199"/>
</dbReference>
<name>A0A1W1YW38_9LACT</name>
<dbReference type="Gene3D" id="1.10.3130.10">
    <property type="entry name" value="serine acetyltransferase, domain 1"/>
    <property type="match status" value="1"/>
</dbReference>
<keyword evidence="7" id="KW-0198">Cysteine biosynthesis</keyword>
<evidence type="ECO:0000256" key="7">
    <source>
        <dbReference type="ARBA" id="ARBA00023192"/>
    </source>
</evidence>
<evidence type="ECO:0000256" key="8">
    <source>
        <dbReference type="ARBA" id="ARBA00023315"/>
    </source>
</evidence>
<dbReference type="CDD" id="cd03354">
    <property type="entry name" value="LbH_SAT"/>
    <property type="match status" value="1"/>
</dbReference>